<proteinExistence type="inferred from homology"/>
<dbReference type="AlphaFoldDB" id="A0A835GX34"/>
<evidence type="ECO:0000256" key="1">
    <source>
        <dbReference type="ARBA" id="ARBA00009861"/>
    </source>
</evidence>
<keyword evidence="2" id="KW-0808">Transferase</keyword>
<dbReference type="GO" id="GO:0016740">
    <property type="term" value="F:transferase activity"/>
    <property type="evidence" value="ECO:0007669"/>
    <property type="project" value="UniProtKB-KW"/>
</dbReference>
<keyword evidence="4" id="KW-1185">Reference proteome</keyword>
<dbReference type="InterPro" id="IPR050898">
    <property type="entry name" value="Plant_acyltransferase"/>
</dbReference>
<accession>A0A835GX34</accession>
<name>A0A835GX34_9MAGN</name>
<sequence>MSWSDGTFFSQQEITNLRNHLPPQLRACSKIDLLTAFLWRCHTSTLNLNSDDELKSAWHAFAVDTSKKFNPSSPTGFYGNAAILAPIAFATAGELCQKPLGYAVELGKQAKLTVTEELLWYRI</sequence>
<organism evidence="3 4">
    <name type="scientific">Coptis chinensis</name>
    <dbReference type="NCBI Taxonomy" id="261450"/>
    <lineage>
        <taxon>Eukaryota</taxon>
        <taxon>Viridiplantae</taxon>
        <taxon>Streptophyta</taxon>
        <taxon>Embryophyta</taxon>
        <taxon>Tracheophyta</taxon>
        <taxon>Spermatophyta</taxon>
        <taxon>Magnoliopsida</taxon>
        <taxon>Ranunculales</taxon>
        <taxon>Ranunculaceae</taxon>
        <taxon>Coptidoideae</taxon>
        <taxon>Coptis</taxon>
    </lineage>
</organism>
<dbReference type="PANTHER" id="PTHR31147:SF66">
    <property type="entry name" value="OS05G0315700 PROTEIN"/>
    <property type="match status" value="1"/>
</dbReference>
<dbReference type="Pfam" id="PF02458">
    <property type="entry name" value="Transferase"/>
    <property type="match status" value="1"/>
</dbReference>
<evidence type="ECO:0000313" key="4">
    <source>
        <dbReference type="Proteomes" id="UP000631114"/>
    </source>
</evidence>
<comment type="similarity">
    <text evidence="1">Belongs to the plant acyltransferase family.</text>
</comment>
<protein>
    <submittedName>
        <fullName evidence="3">Uncharacterized protein</fullName>
    </submittedName>
</protein>
<dbReference type="InterPro" id="IPR023213">
    <property type="entry name" value="CAT-like_dom_sf"/>
</dbReference>
<dbReference type="EMBL" id="JADFTS010000009">
    <property type="protein sequence ID" value="KAF9588441.1"/>
    <property type="molecule type" value="Genomic_DNA"/>
</dbReference>
<dbReference type="Proteomes" id="UP000631114">
    <property type="component" value="Unassembled WGS sequence"/>
</dbReference>
<evidence type="ECO:0000256" key="2">
    <source>
        <dbReference type="ARBA" id="ARBA00022679"/>
    </source>
</evidence>
<dbReference type="Gene3D" id="3.30.559.10">
    <property type="entry name" value="Chloramphenicol acetyltransferase-like domain"/>
    <property type="match status" value="1"/>
</dbReference>
<comment type="caution">
    <text evidence="3">The sequence shown here is derived from an EMBL/GenBank/DDBJ whole genome shotgun (WGS) entry which is preliminary data.</text>
</comment>
<evidence type="ECO:0000313" key="3">
    <source>
        <dbReference type="EMBL" id="KAF9588441.1"/>
    </source>
</evidence>
<reference evidence="3 4" key="1">
    <citation type="submission" date="2020-10" db="EMBL/GenBank/DDBJ databases">
        <title>The Coptis chinensis genome and diversification of protoberbering-type alkaloids.</title>
        <authorList>
            <person name="Wang B."/>
            <person name="Shu S."/>
            <person name="Song C."/>
            <person name="Liu Y."/>
        </authorList>
    </citation>
    <scope>NUCLEOTIDE SEQUENCE [LARGE SCALE GENOMIC DNA]</scope>
    <source>
        <strain evidence="3">HL-2020</strain>
        <tissue evidence="3">Leaf</tissue>
    </source>
</reference>
<dbReference type="PANTHER" id="PTHR31147">
    <property type="entry name" value="ACYL TRANSFERASE 4"/>
    <property type="match status" value="1"/>
</dbReference>
<gene>
    <name evidence="3" type="ORF">IFM89_010200</name>
</gene>